<evidence type="ECO:0000256" key="5">
    <source>
        <dbReference type="ARBA" id="ARBA00023163"/>
    </source>
</evidence>
<evidence type="ECO:0000256" key="6">
    <source>
        <dbReference type="SAM" id="Coils"/>
    </source>
</evidence>
<dbReference type="NCBIfam" id="TIGR02937">
    <property type="entry name" value="sigma70-ECF"/>
    <property type="match status" value="1"/>
</dbReference>
<dbReference type="Pfam" id="PF04542">
    <property type="entry name" value="Sigma70_r2"/>
    <property type="match status" value="1"/>
</dbReference>
<keyword evidence="4" id="KW-0238">DNA-binding</keyword>
<reference evidence="9 10" key="1">
    <citation type="journal article" date="2015" name="Nature">
        <title>rRNA introns, odd ribosomes, and small enigmatic genomes across a large radiation of phyla.</title>
        <authorList>
            <person name="Brown C.T."/>
            <person name="Hug L.A."/>
            <person name="Thomas B.C."/>
            <person name="Sharon I."/>
            <person name="Castelle C.J."/>
            <person name="Singh A."/>
            <person name="Wilkins M.J."/>
            <person name="Williams K.H."/>
            <person name="Banfield J.F."/>
        </authorList>
    </citation>
    <scope>NUCLEOTIDE SEQUENCE [LARGE SCALE GENOMIC DNA]</scope>
</reference>
<gene>
    <name evidence="9" type="ORF">UU43_C0002G0064</name>
</gene>
<evidence type="ECO:0000256" key="3">
    <source>
        <dbReference type="ARBA" id="ARBA00023082"/>
    </source>
</evidence>
<dbReference type="InterPro" id="IPR036388">
    <property type="entry name" value="WH-like_DNA-bd_sf"/>
</dbReference>
<feature type="domain" description="RNA polymerase sigma factor 70 region 4 type 2" evidence="8">
    <location>
        <begin position="129"/>
        <end position="180"/>
    </location>
</feature>
<dbReference type="GO" id="GO:0003677">
    <property type="term" value="F:DNA binding"/>
    <property type="evidence" value="ECO:0007669"/>
    <property type="project" value="UniProtKB-KW"/>
</dbReference>
<keyword evidence="5" id="KW-0804">Transcription</keyword>
<evidence type="ECO:0000256" key="1">
    <source>
        <dbReference type="ARBA" id="ARBA00010641"/>
    </source>
</evidence>
<feature type="domain" description="RNA polymerase sigma-70 region 2" evidence="7">
    <location>
        <begin position="24"/>
        <end position="90"/>
    </location>
</feature>
<dbReference type="PANTHER" id="PTHR43133">
    <property type="entry name" value="RNA POLYMERASE ECF-TYPE SIGMA FACTO"/>
    <property type="match status" value="1"/>
</dbReference>
<accession>A0A0G0X526</accession>
<evidence type="ECO:0000256" key="4">
    <source>
        <dbReference type="ARBA" id="ARBA00023125"/>
    </source>
</evidence>
<dbReference type="GO" id="GO:0006352">
    <property type="term" value="P:DNA-templated transcription initiation"/>
    <property type="evidence" value="ECO:0007669"/>
    <property type="project" value="InterPro"/>
</dbReference>
<name>A0A0G0X526_9BACT</name>
<evidence type="ECO:0000256" key="2">
    <source>
        <dbReference type="ARBA" id="ARBA00023015"/>
    </source>
</evidence>
<dbReference type="SUPFAM" id="SSF88946">
    <property type="entry name" value="Sigma2 domain of RNA polymerase sigma factors"/>
    <property type="match status" value="1"/>
</dbReference>
<evidence type="ECO:0000313" key="10">
    <source>
        <dbReference type="Proteomes" id="UP000034190"/>
    </source>
</evidence>
<dbReference type="SUPFAM" id="SSF88659">
    <property type="entry name" value="Sigma3 and sigma4 domains of RNA polymerase sigma factors"/>
    <property type="match status" value="1"/>
</dbReference>
<dbReference type="InterPro" id="IPR039425">
    <property type="entry name" value="RNA_pol_sigma-70-like"/>
</dbReference>
<dbReference type="InterPro" id="IPR013325">
    <property type="entry name" value="RNA_pol_sigma_r2"/>
</dbReference>
<protein>
    <submittedName>
        <fullName evidence="9">RNA polymerase, sigma-24 subunit, ECF subfamily</fullName>
    </submittedName>
</protein>
<dbReference type="CDD" id="cd06171">
    <property type="entry name" value="Sigma70_r4"/>
    <property type="match status" value="1"/>
</dbReference>
<dbReference type="InterPro" id="IPR007627">
    <property type="entry name" value="RNA_pol_sigma70_r2"/>
</dbReference>
<comment type="caution">
    <text evidence="9">The sequence shown here is derived from an EMBL/GenBank/DDBJ whole genome shotgun (WGS) entry which is preliminary data.</text>
</comment>
<proteinExistence type="inferred from homology"/>
<feature type="coiled-coil region" evidence="6">
    <location>
        <begin position="159"/>
        <end position="186"/>
    </location>
</feature>
<keyword evidence="3" id="KW-0731">Sigma factor</keyword>
<dbReference type="Gene3D" id="1.10.10.10">
    <property type="entry name" value="Winged helix-like DNA-binding domain superfamily/Winged helix DNA-binding domain"/>
    <property type="match status" value="1"/>
</dbReference>
<dbReference type="GO" id="GO:0016987">
    <property type="term" value="F:sigma factor activity"/>
    <property type="evidence" value="ECO:0007669"/>
    <property type="project" value="UniProtKB-KW"/>
</dbReference>
<evidence type="ECO:0000313" key="9">
    <source>
        <dbReference type="EMBL" id="KKR91755.1"/>
    </source>
</evidence>
<dbReference type="InterPro" id="IPR013324">
    <property type="entry name" value="RNA_pol_sigma_r3/r4-like"/>
</dbReference>
<dbReference type="AlphaFoldDB" id="A0A0G0X526"/>
<sequence>MEKLIDEQLVEAYLKGDREALNILIKRYLTPIFNYALSLVKDTAVADDLTQEVFVKVWRKIKKFDSRYRFKNWLYTIAKNTSLDYLKKNKAISFSELNLTDDNLLFENFIKEAGLSPQAELETAQNTDRVNAAVDKLPKKYRETVKLYYQSGYKFREIAEILQESIETIKSRNRRALQKLKKLIKK</sequence>
<evidence type="ECO:0000259" key="8">
    <source>
        <dbReference type="Pfam" id="PF08281"/>
    </source>
</evidence>
<comment type="similarity">
    <text evidence="1">Belongs to the sigma-70 factor family. ECF subfamily.</text>
</comment>
<organism evidence="9 10">
    <name type="scientific">Candidatus Falkowbacteria bacterium GW2011_GWA2_41_14</name>
    <dbReference type="NCBI Taxonomy" id="1618635"/>
    <lineage>
        <taxon>Bacteria</taxon>
        <taxon>Candidatus Falkowiibacteriota</taxon>
    </lineage>
</organism>
<keyword evidence="2" id="KW-0805">Transcription regulation</keyword>
<dbReference type="Pfam" id="PF08281">
    <property type="entry name" value="Sigma70_r4_2"/>
    <property type="match status" value="1"/>
</dbReference>
<dbReference type="InterPro" id="IPR014284">
    <property type="entry name" value="RNA_pol_sigma-70_dom"/>
</dbReference>
<dbReference type="InterPro" id="IPR013249">
    <property type="entry name" value="RNA_pol_sigma70_r4_t2"/>
</dbReference>
<keyword evidence="6" id="KW-0175">Coiled coil</keyword>
<dbReference type="Gene3D" id="1.10.1740.10">
    <property type="match status" value="1"/>
</dbReference>
<dbReference type="Proteomes" id="UP000034190">
    <property type="component" value="Unassembled WGS sequence"/>
</dbReference>
<dbReference type="EMBL" id="LCAP01000002">
    <property type="protein sequence ID" value="KKR91755.1"/>
    <property type="molecule type" value="Genomic_DNA"/>
</dbReference>
<dbReference type="PANTHER" id="PTHR43133:SF8">
    <property type="entry name" value="RNA POLYMERASE SIGMA FACTOR HI_1459-RELATED"/>
    <property type="match status" value="1"/>
</dbReference>
<evidence type="ECO:0000259" key="7">
    <source>
        <dbReference type="Pfam" id="PF04542"/>
    </source>
</evidence>